<reference evidence="2 3" key="1">
    <citation type="submission" date="2014-08" db="EMBL/GenBank/DDBJ databases">
        <title>Genomic and Phenotypic Diversity of Colwellia psychrerythraea strains from Disparate Marine Basins.</title>
        <authorList>
            <person name="Techtmann S.M."/>
            <person name="Stelling S.C."/>
            <person name="Utturkar S.M."/>
            <person name="Alshibli N."/>
            <person name="Harris A."/>
            <person name="Brown S.D."/>
            <person name="Hazen T.C."/>
        </authorList>
    </citation>
    <scope>NUCLEOTIDE SEQUENCE [LARGE SCALE GENOMIC DNA]</scope>
    <source>
        <strain evidence="2 3">GAB14E</strain>
    </source>
</reference>
<evidence type="ECO:0000259" key="1">
    <source>
        <dbReference type="Pfam" id="PF07238"/>
    </source>
</evidence>
<name>A0A099KBM1_COLPS</name>
<dbReference type="Gene3D" id="2.40.10.220">
    <property type="entry name" value="predicted glycosyltransferase like domains"/>
    <property type="match status" value="1"/>
</dbReference>
<evidence type="ECO:0000313" key="3">
    <source>
        <dbReference type="Proteomes" id="UP000029868"/>
    </source>
</evidence>
<dbReference type="AlphaFoldDB" id="A0A099KBM1"/>
<organism evidence="2 3">
    <name type="scientific">Colwellia psychrerythraea</name>
    <name type="common">Vibrio psychroerythus</name>
    <dbReference type="NCBI Taxonomy" id="28229"/>
    <lineage>
        <taxon>Bacteria</taxon>
        <taxon>Pseudomonadati</taxon>
        <taxon>Pseudomonadota</taxon>
        <taxon>Gammaproteobacteria</taxon>
        <taxon>Alteromonadales</taxon>
        <taxon>Colwelliaceae</taxon>
        <taxon>Colwellia</taxon>
    </lineage>
</organism>
<comment type="caution">
    <text evidence="2">The sequence shown here is derived from an EMBL/GenBank/DDBJ whole genome shotgun (WGS) entry which is preliminary data.</text>
</comment>
<dbReference type="SUPFAM" id="SSF141371">
    <property type="entry name" value="PilZ domain-like"/>
    <property type="match status" value="1"/>
</dbReference>
<dbReference type="Proteomes" id="UP000029868">
    <property type="component" value="Unassembled WGS sequence"/>
</dbReference>
<protein>
    <submittedName>
        <fullName evidence="2">Type IV pilus assembly PilZ</fullName>
    </submittedName>
</protein>
<dbReference type="PATRIC" id="fig|28229.3.peg.4405"/>
<evidence type="ECO:0000313" key="2">
    <source>
        <dbReference type="EMBL" id="KGJ87746.1"/>
    </source>
</evidence>
<dbReference type="InterPro" id="IPR009875">
    <property type="entry name" value="PilZ_domain"/>
</dbReference>
<dbReference type="GO" id="GO:0035438">
    <property type="term" value="F:cyclic-di-GMP binding"/>
    <property type="evidence" value="ECO:0007669"/>
    <property type="project" value="InterPro"/>
</dbReference>
<dbReference type="RefSeq" id="WP_033084325.1">
    <property type="nucleotide sequence ID" value="NZ_JQEC01000071.1"/>
</dbReference>
<dbReference type="EMBL" id="JQEC01000071">
    <property type="protein sequence ID" value="KGJ87746.1"/>
    <property type="molecule type" value="Genomic_DNA"/>
</dbReference>
<dbReference type="OrthoDB" id="5290589at2"/>
<proteinExistence type="predicted"/>
<accession>A0A099KBM1</accession>
<gene>
    <name evidence="2" type="ORF">GAB14E_4424</name>
</gene>
<sequence>MNGFDDKRDFYRMMLNSEVTVTVIDDEVNSQLTATCRDLSATGMAFEMEHPLAISTHVRIKVDSASSQVQTLDIRGRVVRIEEENVNCYLIGIAIEEID</sequence>
<dbReference type="Pfam" id="PF07238">
    <property type="entry name" value="PilZ"/>
    <property type="match status" value="1"/>
</dbReference>
<feature type="domain" description="PilZ" evidence="1">
    <location>
        <begin position="6"/>
        <end position="99"/>
    </location>
</feature>